<evidence type="ECO:0000313" key="2">
    <source>
        <dbReference type="EMBL" id="RHW71538.1"/>
    </source>
</evidence>
<comment type="caution">
    <text evidence="2">The sequence shown here is derived from an EMBL/GenBank/DDBJ whole genome shotgun (WGS) entry which is preliminary data.</text>
</comment>
<accession>A0A3L6L5W3</accession>
<evidence type="ECO:0000256" key="1">
    <source>
        <dbReference type="SAM" id="MobiDB-lite"/>
    </source>
</evidence>
<feature type="compositionally biased region" description="Polar residues" evidence="1">
    <location>
        <begin position="128"/>
        <end position="137"/>
    </location>
</feature>
<dbReference type="EMBL" id="QSBY01000007">
    <property type="protein sequence ID" value="RHW71538.1"/>
    <property type="molecule type" value="Genomic_DNA"/>
</dbReference>
<protein>
    <submittedName>
        <fullName evidence="2">Uncharacterized protein</fullName>
    </submittedName>
</protein>
<organism evidence="2">
    <name type="scientific">Trypanosoma brucei equiperdum</name>
    <dbReference type="NCBI Taxonomy" id="630700"/>
    <lineage>
        <taxon>Eukaryota</taxon>
        <taxon>Discoba</taxon>
        <taxon>Euglenozoa</taxon>
        <taxon>Kinetoplastea</taxon>
        <taxon>Metakinetoplastina</taxon>
        <taxon>Trypanosomatida</taxon>
        <taxon>Trypanosomatidae</taxon>
        <taxon>Trypanosoma</taxon>
    </lineage>
</organism>
<dbReference type="Proteomes" id="UP000266743">
    <property type="component" value="Chromosome 7"/>
</dbReference>
<gene>
    <name evidence="2" type="ORF">DPX39_070052200</name>
</gene>
<reference evidence="2" key="1">
    <citation type="submission" date="2018-09" db="EMBL/GenBank/DDBJ databases">
        <title>whole genome sequence of T. equiperdum IVM-t1 strain.</title>
        <authorList>
            <person name="Suganuma K."/>
        </authorList>
    </citation>
    <scope>NUCLEOTIDE SEQUENCE [LARGE SCALE GENOMIC DNA]</scope>
    <source>
        <strain evidence="2">IVM-t1</strain>
    </source>
</reference>
<dbReference type="AlphaFoldDB" id="A0A3L6L5W3"/>
<feature type="region of interest" description="Disordered" evidence="1">
    <location>
        <begin position="127"/>
        <end position="146"/>
    </location>
</feature>
<feature type="region of interest" description="Disordered" evidence="1">
    <location>
        <begin position="278"/>
        <end position="354"/>
    </location>
</feature>
<proteinExistence type="predicted"/>
<sequence>MWFTSLARSRCGGPTWRLFSATPVVSGCAGEFHSIALYAPVRNEFKTSPDCAASGFKAHSSSAGSSSSSSSSSCFTSAAEEEKMSTPSSGAKVRALQLHNLPRSWMYEEIVEFLHQVAEHAGIEQPSYHPTASCNSDGNEESDSAVPHVTSPFVARLHIPFGRRTGIVYGTPTILITSDSLADYLLRDLTFDPDDYRSRIYFTETKADRWYNGVGGLSAVSEEAAVVAEQQQALSTLELDRYLLAPDLLYDMAKMRQRRLVTRRSKLLLHTFADDESDMKDTHDVEGCDASAGGNAVFGERTEEQNEEEEEDRTRKGGGKAPTLKCAGEYKDLGRGSMHSVPLPAPYVRGRRGA</sequence>
<name>A0A3L6L5W3_9TRYP</name>